<proteinExistence type="predicted"/>
<keyword evidence="2 5" id="KW-0812">Transmembrane</keyword>
<name>A0A7S0QYM4_9CRYP</name>
<organism evidence="6">
    <name type="scientific">Cryptomonas curvata</name>
    <dbReference type="NCBI Taxonomy" id="233186"/>
    <lineage>
        <taxon>Eukaryota</taxon>
        <taxon>Cryptophyceae</taxon>
        <taxon>Cryptomonadales</taxon>
        <taxon>Cryptomonadaceae</taxon>
        <taxon>Cryptomonas</taxon>
    </lineage>
</organism>
<dbReference type="PANTHER" id="PTHR13314">
    <property type="entry name" value="CALCIUM CHANNEL FLOWER HOMOLOG"/>
    <property type="match status" value="1"/>
</dbReference>
<evidence type="ECO:0000256" key="1">
    <source>
        <dbReference type="ARBA" id="ARBA00004127"/>
    </source>
</evidence>
<evidence type="ECO:0000256" key="4">
    <source>
        <dbReference type="ARBA" id="ARBA00023136"/>
    </source>
</evidence>
<evidence type="ECO:0000256" key="5">
    <source>
        <dbReference type="SAM" id="Phobius"/>
    </source>
</evidence>
<evidence type="ECO:0000256" key="2">
    <source>
        <dbReference type="ARBA" id="ARBA00022692"/>
    </source>
</evidence>
<dbReference type="EMBL" id="HBEZ01054660">
    <property type="protein sequence ID" value="CAD8656989.1"/>
    <property type="molecule type" value="Transcribed_RNA"/>
</dbReference>
<reference evidence="6" key="1">
    <citation type="submission" date="2021-01" db="EMBL/GenBank/DDBJ databases">
        <authorList>
            <person name="Corre E."/>
            <person name="Pelletier E."/>
            <person name="Niang G."/>
            <person name="Scheremetjew M."/>
            <person name="Finn R."/>
            <person name="Kale V."/>
            <person name="Holt S."/>
            <person name="Cochrane G."/>
            <person name="Meng A."/>
            <person name="Brown T."/>
            <person name="Cohen L."/>
        </authorList>
    </citation>
    <scope>NUCLEOTIDE SEQUENCE</scope>
    <source>
        <strain evidence="6">CCAP979/52</strain>
    </source>
</reference>
<keyword evidence="4 5" id="KW-0472">Membrane</keyword>
<evidence type="ECO:0000313" key="6">
    <source>
        <dbReference type="EMBL" id="CAD8656989.1"/>
    </source>
</evidence>
<dbReference type="InterPro" id="IPR019365">
    <property type="entry name" value="TVP18/Ca-channel_flower"/>
</dbReference>
<dbReference type="GO" id="GO:0012505">
    <property type="term" value="C:endomembrane system"/>
    <property type="evidence" value="ECO:0007669"/>
    <property type="project" value="UniProtKB-SubCell"/>
</dbReference>
<feature type="transmembrane region" description="Helical" evidence="5">
    <location>
        <begin position="30"/>
        <end position="49"/>
    </location>
</feature>
<accession>A0A7S0QYM4</accession>
<dbReference type="SMART" id="SM01077">
    <property type="entry name" value="Cg6151-P"/>
    <property type="match status" value="1"/>
</dbReference>
<feature type="transmembrane region" description="Helical" evidence="5">
    <location>
        <begin position="93"/>
        <end position="115"/>
    </location>
</feature>
<dbReference type="Pfam" id="PF10233">
    <property type="entry name" value="Cg6151-P"/>
    <property type="match status" value="1"/>
</dbReference>
<keyword evidence="3 5" id="KW-1133">Transmembrane helix</keyword>
<dbReference type="GO" id="GO:0016020">
    <property type="term" value="C:membrane"/>
    <property type="evidence" value="ECO:0007669"/>
    <property type="project" value="InterPro"/>
</dbReference>
<comment type="subcellular location">
    <subcellularLocation>
        <location evidence="1">Endomembrane system</location>
        <topology evidence="1">Multi-pass membrane protein</topology>
    </subcellularLocation>
</comment>
<evidence type="ECO:0000256" key="3">
    <source>
        <dbReference type="ARBA" id="ARBA00022989"/>
    </source>
</evidence>
<feature type="transmembrane region" description="Helical" evidence="5">
    <location>
        <begin position="121"/>
        <end position="139"/>
    </location>
</feature>
<dbReference type="AlphaFoldDB" id="A0A7S0QYM4"/>
<dbReference type="GO" id="GO:0016192">
    <property type="term" value="P:vesicle-mediated transport"/>
    <property type="evidence" value="ECO:0007669"/>
    <property type="project" value="TreeGrafter"/>
</dbReference>
<sequence length="173" mass="19015">MESGGSTNASPGFFGDMKQKFRDGQFRTTARWIGVLNVFLSIGLTLMLLSTMIPSALYCLIVGVLVGIIELPFCCTFLPICKKISSYMTFFEIYWIRGLLYILLGCGYLVTFHFMGGFLNLGYGPLFIFDGLLYLLAYCKGETYSKEYDSVSSLGVDTAAIKGKVVAAAMGVM</sequence>
<protein>
    <submittedName>
        <fullName evidence="6">Uncharacterized protein</fullName>
    </submittedName>
</protein>
<dbReference type="PANTHER" id="PTHR13314:SF2">
    <property type="entry name" value="CALCIUM CHANNEL FLOWER HOMOLOG"/>
    <property type="match status" value="1"/>
</dbReference>
<gene>
    <name evidence="6" type="ORF">CCUR1050_LOCUS29983</name>
</gene>
<feature type="transmembrane region" description="Helical" evidence="5">
    <location>
        <begin position="55"/>
        <end position="81"/>
    </location>
</feature>